<dbReference type="EMBL" id="JAFNEN010000001">
    <property type="protein sequence ID" value="KAG8202054.1"/>
    <property type="molecule type" value="Genomic_DNA"/>
</dbReference>
<keyword evidence="2" id="KW-1185">Reference proteome</keyword>
<dbReference type="Proteomes" id="UP000827092">
    <property type="component" value="Unassembled WGS sequence"/>
</dbReference>
<organism evidence="1 2">
    <name type="scientific">Oedothorax gibbosus</name>
    <dbReference type="NCBI Taxonomy" id="931172"/>
    <lineage>
        <taxon>Eukaryota</taxon>
        <taxon>Metazoa</taxon>
        <taxon>Ecdysozoa</taxon>
        <taxon>Arthropoda</taxon>
        <taxon>Chelicerata</taxon>
        <taxon>Arachnida</taxon>
        <taxon>Araneae</taxon>
        <taxon>Araneomorphae</taxon>
        <taxon>Entelegynae</taxon>
        <taxon>Araneoidea</taxon>
        <taxon>Linyphiidae</taxon>
        <taxon>Erigoninae</taxon>
        <taxon>Oedothorax</taxon>
    </lineage>
</organism>
<protein>
    <submittedName>
        <fullName evidence="1">Uncharacterized protein</fullName>
    </submittedName>
</protein>
<dbReference type="AlphaFoldDB" id="A0AAV6VZR8"/>
<sequence length="109" mass="12009">MISNEMQFSTTLSSAWSNPMLLWPGNDSYCFVDLADHQSATATLLAMNKRQQTVGKTAAAAVMPWTSSGTEGGGGINYRALSELRDPARPHEDIIHSNNLNRSLKRTLW</sequence>
<reference evidence="1 2" key="1">
    <citation type="journal article" date="2022" name="Nat. Ecol. Evol.">
        <title>A masculinizing supergene underlies an exaggerated male reproductive morph in a spider.</title>
        <authorList>
            <person name="Hendrickx F."/>
            <person name="De Corte Z."/>
            <person name="Sonet G."/>
            <person name="Van Belleghem S.M."/>
            <person name="Kostlbacher S."/>
            <person name="Vangestel C."/>
        </authorList>
    </citation>
    <scope>NUCLEOTIDE SEQUENCE [LARGE SCALE GENOMIC DNA]</scope>
    <source>
        <strain evidence="1">W744_W776</strain>
    </source>
</reference>
<proteinExistence type="predicted"/>
<evidence type="ECO:0000313" key="1">
    <source>
        <dbReference type="EMBL" id="KAG8202054.1"/>
    </source>
</evidence>
<name>A0AAV6VZR8_9ARAC</name>
<comment type="caution">
    <text evidence="1">The sequence shown here is derived from an EMBL/GenBank/DDBJ whole genome shotgun (WGS) entry which is preliminary data.</text>
</comment>
<accession>A0AAV6VZR8</accession>
<evidence type="ECO:0000313" key="2">
    <source>
        <dbReference type="Proteomes" id="UP000827092"/>
    </source>
</evidence>
<gene>
    <name evidence="1" type="ORF">JTE90_010419</name>
</gene>